<dbReference type="InParanoid" id="A0A7M7KU06"/>
<accession>A0A7M7KU06</accession>
<dbReference type="OrthoDB" id="294251at2759"/>
<dbReference type="KEGG" id="vde:111252364"/>
<feature type="compositionally biased region" description="Low complexity" evidence="2">
    <location>
        <begin position="622"/>
        <end position="632"/>
    </location>
</feature>
<dbReference type="Proteomes" id="UP000594260">
    <property type="component" value="Unplaced"/>
</dbReference>
<dbReference type="GeneID" id="111252364"/>
<name>A0A7M7KU06_VARDE</name>
<dbReference type="InterPro" id="IPR035969">
    <property type="entry name" value="Rab-GAP_TBC_sf"/>
</dbReference>
<dbReference type="GO" id="GO:0031267">
    <property type="term" value="F:small GTPase binding"/>
    <property type="evidence" value="ECO:0007669"/>
    <property type="project" value="TreeGrafter"/>
</dbReference>
<dbReference type="SUPFAM" id="SSF47923">
    <property type="entry name" value="Ypt/Rab-GAP domain of gyp1p"/>
    <property type="match status" value="2"/>
</dbReference>
<feature type="region of interest" description="Disordered" evidence="2">
    <location>
        <begin position="564"/>
        <end position="589"/>
    </location>
</feature>
<evidence type="ECO:0000256" key="2">
    <source>
        <dbReference type="SAM" id="MobiDB-lite"/>
    </source>
</evidence>
<dbReference type="InterPro" id="IPR000195">
    <property type="entry name" value="Rab-GAP-TBC_dom"/>
</dbReference>
<dbReference type="FunFam" id="1.10.8.270:FF:000010">
    <property type="entry name" value="Putative USP6 N-terminal-like protein"/>
    <property type="match status" value="1"/>
</dbReference>
<evidence type="ECO:0000313" key="5">
    <source>
        <dbReference type="Proteomes" id="UP000594260"/>
    </source>
</evidence>
<dbReference type="AlphaFoldDB" id="A0A7M7KU06"/>
<dbReference type="FunCoup" id="A0A7M7KU06">
    <property type="interactions" value="223"/>
</dbReference>
<dbReference type="FunFam" id="1.10.472.80:FF:000019">
    <property type="entry name" value="USP6 N-terminal like"/>
    <property type="match status" value="1"/>
</dbReference>
<feature type="region of interest" description="Disordered" evidence="2">
    <location>
        <begin position="604"/>
        <end position="655"/>
    </location>
</feature>
<evidence type="ECO:0000256" key="1">
    <source>
        <dbReference type="ARBA" id="ARBA00022468"/>
    </source>
</evidence>
<feature type="compositionally biased region" description="Polar residues" evidence="2">
    <location>
        <begin position="645"/>
        <end position="654"/>
    </location>
</feature>
<feature type="domain" description="Rab-GAP TBC" evidence="3">
    <location>
        <begin position="115"/>
        <end position="307"/>
    </location>
</feature>
<dbReference type="RefSeq" id="XP_022665842.1">
    <property type="nucleotide sequence ID" value="XM_022810107.1"/>
</dbReference>
<dbReference type="GO" id="GO:0005096">
    <property type="term" value="F:GTPase activator activity"/>
    <property type="evidence" value="ECO:0007669"/>
    <property type="project" value="UniProtKB-KW"/>
</dbReference>
<feature type="region of interest" description="Disordered" evidence="2">
    <location>
        <begin position="445"/>
        <end position="469"/>
    </location>
</feature>
<dbReference type="Gene3D" id="1.10.472.80">
    <property type="entry name" value="Ypt/Rab-GAP domain of gyp1p, domain 3"/>
    <property type="match status" value="1"/>
</dbReference>
<evidence type="ECO:0000259" key="3">
    <source>
        <dbReference type="PROSITE" id="PS50086"/>
    </source>
</evidence>
<dbReference type="PROSITE" id="PS50086">
    <property type="entry name" value="TBC_RABGAP"/>
    <property type="match status" value="1"/>
</dbReference>
<keyword evidence="1" id="KW-0343">GTPase activation</keyword>
<dbReference type="InterPro" id="IPR050302">
    <property type="entry name" value="Rab_GAP_TBC_domain"/>
</dbReference>
<feature type="compositionally biased region" description="Basic and acidic residues" evidence="2">
    <location>
        <begin position="606"/>
        <end position="621"/>
    </location>
</feature>
<proteinExistence type="predicted"/>
<dbReference type="PANTHER" id="PTHR47219:SF25">
    <property type="entry name" value="RAB-GAP TBC DOMAIN-CONTAINING PROTEIN"/>
    <property type="match status" value="1"/>
</dbReference>
<feature type="compositionally biased region" description="Low complexity" evidence="2">
    <location>
        <begin position="575"/>
        <end position="588"/>
    </location>
</feature>
<reference evidence="4" key="1">
    <citation type="submission" date="2021-01" db="UniProtKB">
        <authorList>
            <consortium name="EnsemblMetazoa"/>
        </authorList>
    </citation>
    <scope>IDENTIFICATION</scope>
</reference>
<feature type="compositionally biased region" description="Polar residues" evidence="2">
    <location>
        <begin position="498"/>
        <end position="511"/>
    </location>
</feature>
<keyword evidence="5" id="KW-1185">Reference proteome</keyword>
<dbReference type="Gene3D" id="1.10.10.750">
    <property type="entry name" value="Ypt/Rab-GAP domain of gyp1p, domain 1"/>
    <property type="match status" value="1"/>
</dbReference>
<dbReference type="PANTHER" id="PTHR47219">
    <property type="entry name" value="RAB GTPASE-ACTIVATING PROTEIN 1-LIKE"/>
    <property type="match status" value="1"/>
</dbReference>
<dbReference type="Gene3D" id="1.10.8.270">
    <property type="entry name" value="putative rabgap domain of human tbc1 domain family member 14 like domains"/>
    <property type="match status" value="1"/>
</dbReference>
<dbReference type="CTD" id="36554"/>
<organism evidence="4 5">
    <name type="scientific">Varroa destructor</name>
    <name type="common">Honeybee mite</name>
    <dbReference type="NCBI Taxonomy" id="109461"/>
    <lineage>
        <taxon>Eukaryota</taxon>
        <taxon>Metazoa</taxon>
        <taxon>Ecdysozoa</taxon>
        <taxon>Arthropoda</taxon>
        <taxon>Chelicerata</taxon>
        <taxon>Arachnida</taxon>
        <taxon>Acari</taxon>
        <taxon>Parasitiformes</taxon>
        <taxon>Mesostigmata</taxon>
        <taxon>Gamasina</taxon>
        <taxon>Dermanyssoidea</taxon>
        <taxon>Varroidae</taxon>
        <taxon>Varroa</taxon>
    </lineage>
</organism>
<sequence length="669" mass="75501">MSSDSESETERQVAAERSEIVAKYDKGWLKDSEHILPWEDPSYDEAAKIDRYGFIHEKALPERFSELEKKQLAKEVERGDKWLKMTKSWSKYMTNASKHELPKKYGKLRSRVYKGIPDRIRGDAWKLLLNVDELSAQQPTKYQEMKQLARKESPDIRQIDLDINRTYRNHEMFRQRYSIKQQELFHVLAAYSMYNQEVGYCQGMSQIAALLLMYMGEEEAFWAISQLMAADKFAMHGFFIQGFPKLARFTAHHDRILAKKLPKLKKHLDKHDIGSSMYTLKWFFQCFLDRVPFTLTLRLWDVYLLEGEIVLTAMSYTLLKLHRRNLLRMGMDQLVHFLQYRLEQDFGYNDDAAMEALQQCMQELKTAKLSLPSCTDEDRELERPTRPFGIVDNIGVLGTPRGAKKTSRIKSTSSHRKSSSVRALNINEDTESVLNGSIETISTKSEAGGRFTPKELRKSPNLVESEHSDTSSVVENLSLRMTSSLALDTSVTVTQDESSTRTLNFESTSTMAAPPKPRSPSIYDNVSLAADTSMETTTVQLTPSADVPKATAATTTASTIASSPLEGRISGGATTGTQTTTPPYTPTGRFPVEAVRIFVPYQSRESGCERSASTEHVREQRPSPSHVVLPSPSAQPTQGHGPAASPTNSVQDPNRITIKVHGMTTVETL</sequence>
<evidence type="ECO:0000313" key="4">
    <source>
        <dbReference type="EnsemblMetazoa" id="XP_022665842"/>
    </source>
</evidence>
<dbReference type="SMART" id="SM00164">
    <property type="entry name" value="TBC"/>
    <property type="match status" value="1"/>
</dbReference>
<protein>
    <recommendedName>
        <fullName evidence="3">Rab-GAP TBC domain-containing protein</fullName>
    </recommendedName>
</protein>
<dbReference type="EnsemblMetazoa" id="XM_022810107">
    <property type="protein sequence ID" value="XP_022665842"/>
    <property type="gene ID" value="LOC111252364"/>
</dbReference>
<dbReference type="Pfam" id="PF00566">
    <property type="entry name" value="RabGAP-TBC"/>
    <property type="match status" value="1"/>
</dbReference>
<dbReference type="OMA" id="ERNCFND"/>
<feature type="compositionally biased region" description="Basic and acidic residues" evidence="2">
    <location>
        <begin position="452"/>
        <end position="469"/>
    </location>
</feature>
<feature type="region of interest" description="Disordered" evidence="2">
    <location>
        <begin position="498"/>
        <end position="521"/>
    </location>
</feature>